<evidence type="ECO:0000313" key="10">
    <source>
        <dbReference type="EMBL" id="CAL4064985.1"/>
    </source>
</evidence>
<dbReference type="PANTHER" id="PTHR21723:SF3">
    <property type="entry name" value="PROTEIN RIC-3"/>
    <property type="match status" value="1"/>
</dbReference>
<dbReference type="InterPro" id="IPR026160">
    <property type="entry name" value="Ric3"/>
</dbReference>
<keyword evidence="5 8" id="KW-1133">Transmembrane helix</keyword>
<evidence type="ECO:0000256" key="6">
    <source>
        <dbReference type="ARBA" id="ARBA00023136"/>
    </source>
</evidence>
<name>A0AAV2PVQ3_MEGNR</name>
<keyword evidence="11" id="KW-1185">Reference proteome</keyword>
<evidence type="ECO:0000256" key="5">
    <source>
        <dbReference type="ARBA" id="ARBA00022989"/>
    </source>
</evidence>
<protein>
    <recommendedName>
        <fullName evidence="9">Resistance to inhibitors of cholinesterase protein 3 N-terminal domain-containing protein</fullName>
    </recommendedName>
</protein>
<gene>
    <name evidence="10" type="ORF">MNOR_LOCUS4443</name>
</gene>
<feature type="region of interest" description="Disordered" evidence="7">
    <location>
        <begin position="172"/>
        <end position="195"/>
    </location>
</feature>
<dbReference type="GO" id="GO:0034394">
    <property type="term" value="P:protein localization to cell surface"/>
    <property type="evidence" value="ECO:0007669"/>
    <property type="project" value="TreeGrafter"/>
</dbReference>
<evidence type="ECO:0000259" key="9">
    <source>
        <dbReference type="Pfam" id="PF15361"/>
    </source>
</evidence>
<evidence type="ECO:0000256" key="2">
    <source>
        <dbReference type="ARBA" id="ARBA00008538"/>
    </source>
</evidence>
<accession>A0AAV2PVQ3</accession>
<feature type="non-terminal residue" evidence="10">
    <location>
        <position position="1"/>
    </location>
</feature>
<comment type="similarity">
    <text evidence="2">Belongs to the ric-3 family.</text>
</comment>
<dbReference type="EMBL" id="CAXKWB010001627">
    <property type="protein sequence ID" value="CAL4064985.1"/>
    <property type="molecule type" value="Genomic_DNA"/>
</dbReference>
<comment type="caution">
    <text evidence="10">The sequence shown here is derived from an EMBL/GenBank/DDBJ whole genome shotgun (WGS) entry which is preliminary data.</text>
</comment>
<evidence type="ECO:0000313" key="11">
    <source>
        <dbReference type="Proteomes" id="UP001497623"/>
    </source>
</evidence>
<dbReference type="GO" id="GO:0043025">
    <property type="term" value="C:neuronal cell body"/>
    <property type="evidence" value="ECO:0007669"/>
    <property type="project" value="TreeGrafter"/>
</dbReference>
<evidence type="ECO:0000256" key="7">
    <source>
        <dbReference type="SAM" id="MobiDB-lite"/>
    </source>
</evidence>
<dbReference type="InterPro" id="IPR032763">
    <property type="entry name" value="RIC3_N"/>
</dbReference>
<feature type="domain" description="Resistance to inhibitors of cholinesterase protein 3 N-terminal" evidence="9">
    <location>
        <begin position="12"/>
        <end position="222"/>
    </location>
</feature>
<dbReference type="AlphaFoldDB" id="A0AAV2PVQ3"/>
<comment type="subcellular location">
    <subcellularLocation>
        <location evidence="1">Endoplasmic reticulum membrane</location>
    </subcellularLocation>
</comment>
<keyword evidence="4" id="KW-0256">Endoplasmic reticulum</keyword>
<organism evidence="10 11">
    <name type="scientific">Meganyctiphanes norvegica</name>
    <name type="common">Northern krill</name>
    <name type="synonym">Thysanopoda norvegica</name>
    <dbReference type="NCBI Taxonomy" id="48144"/>
    <lineage>
        <taxon>Eukaryota</taxon>
        <taxon>Metazoa</taxon>
        <taxon>Ecdysozoa</taxon>
        <taxon>Arthropoda</taxon>
        <taxon>Crustacea</taxon>
        <taxon>Multicrustacea</taxon>
        <taxon>Malacostraca</taxon>
        <taxon>Eumalacostraca</taxon>
        <taxon>Eucarida</taxon>
        <taxon>Euphausiacea</taxon>
        <taxon>Euphausiidae</taxon>
        <taxon>Meganyctiphanes</taxon>
    </lineage>
</organism>
<feature type="region of interest" description="Disordered" evidence="7">
    <location>
        <begin position="250"/>
        <end position="269"/>
    </location>
</feature>
<dbReference type="PANTHER" id="PTHR21723">
    <property type="entry name" value="RESISTANCE TO INHIBITORS OF CHOLINESTERASE PROTEIN 3 RIC3"/>
    <property type="match status" value="1"/>
</dbReference>
<evidence type="ECO:0000256" key="1">
    <source>
        <dbReference type="ARBA" id="ARBA00004586"/>
    </source>
</evidence>
<dbReference type="GO" id="GO:0005789">
    <property type="term" value="C:endoplasmic reticulum membrane"/>
    <property type="evidence" value="ECO:0007669"/>
    <property type="project" value="UniProtKB-SubCell"/>
</dbReference>
<sequence length="297" mass="33350">GTGKTIFVLAIVVGCFAVLWPKIFYPMLTASVKSPASARQETGAGHHVRPERPAHLYPEMMHPALREKGRAMPVRTIDKNPRPGPLPGMRPSMGGAGGIVPPPQGKGSGAMGIIMPLYTVGIVVFFVYTIMKVLFKKGSDDDKAPKLKDFGLDPEYRKYVFAEEYLDNQNISAKSEYRRQQREDSRQRRRMHEVPDTKIEDEQMDHLRQRLEDTELAMERLMNQMGSVTDKLTAAKITEVLSQAQAQAKILKNEENSASSKGSSPDMEEYEVINKDGVDKNHVKSIQQNHHLLPQQK</sequence>
<evidence type="ECO:0000256" key="8">
    <source>
        <dbReference type="SAM" id="Phobius"/>
    </source>
</evidence>
<dbReference type="GO" id="GO:0043005">
    <property type="term" value="C:neuron projection"/>
    <property type="evidence" value="ECO:0007669"/>
    <property type="project" value="TreeGrafter"/>
</dbReference>
<dbReference type="Pfam" id="PF15361">
    <property type="entry name" value="RIC3"/>
    <property type="match status" value="1"/>
</dbReference>
<feature type="transmembrane region" description="Helical" evidence="8">
    <location>
        <begin position="113"/>
        <end position="135"/>
    </location>
</feature>
<feature type="transmembrane region" description="Helical" evidence="8">
    <location>
        <begin position="6"/>
        <end position="25"/>
    </location>
</feature>
<dbReference type="GO" id="GO:0045202">
    <property type="term" value="C:synapse"/>
    <property type="evidence" value="ECO:0007669"/>
    <property type="project" value="GOC"/>
</dbReference>
<evidence type="ECO:0000256" key="3">
    <source>
        <dbReference type="ARBA" id="ARBA00022692"/>
    </source>
</evidence>
<evidence type="ECO:0000256" key="4">
    <source>
        <dbReference type="ARBA" id="ARBA00022824"/>
    </source>
</evidence>
<proteinExistence type="inferred from homology"/>
<dbReference type="Proteomes" id="UP001497623">
    <property type="component" value="Unassembled WGS sequence"/>
</dbReference>
<reference evidence="10 11" key="1">
    <citation type="submission" date="2024-05" db="EMBL/GenBank/DDBJ databases">
        <authorList>
            <person name="Wallberg A."/>
        </authorList>
    </citation>
    <scope>NUCLEOTIDE SEQUENCE [LARGE SCALE GENOMIC DNA]</scope>
</reference>
<keyword evidence="6 8" id="KW-0472">Membrane</keyword>
<keyword evidence="3 8" id="KW-0812">Transmembrane</keyword>
<feature type="compositionally biased region" description="Basic and acidic residues" evidence="7">
    <location>
        <begin position="175"/>
        <end position="195"/>
    </location>
</feature>
<dbReference type="GO" id="GO:0007271">
    <property type="term" value="P:synaptic transmission, cholinergic"/>
    <property type="evidence" value="ECO:0007669"/>
    <property type="project" value="TreeGrafter"/>
</dbReference>